<keyword evidence="3" id="KW-1185">Reference proteome</keyword>
<keyword evidence="1" id="KW-1133">Transmembrane helix</keyword>
<dbReference type="Proteomes" id="UP000027265">
    <property type="component" value="Unassembled WGS sequence"/>
</dbReference>
<dbReference type="AlphaFoldDB" id="A0A067PYM3"/>
<keyword evidence="1" id="KW-0812">Transmembrane</keyword>
<feature type="transmembrane region" description="Helical" evidence="1">
    <location>
        <begin position="14"/>
        <end position="33"/>
    </location>
</feature>
<name>A0A067PYM3_9AGAM</name>
<gene>
    <name evidence="2" type="ORF">JAAARDRAFT_648954</name>
</gene>
<sequence>MRTVGERYGIYNKPGTFCFIVSVFFRLTMHLWLGRLGWSFRIKSWMSCRSPLTKIALSVPRTLIPRDHFLCTYIRDTLSPFSTHQHYCVVA</sequence>
<proteinExistence type="predicted"/>
<protein>
    <submittedName>
        <fullName evidence="2">Uncharacterized protein</fullName>
    </submittedName>
</protein>
<dbReference type="EMBL" id="KL197716">
    <property type="protein sequence ID" value="KDQ58970.1"/>
    <property type="molecule type" value="Genomic_DNA"/>
</dbReference>
<accession>A0A067PYM3</accession>
<reference evidence="3" key="1">
    <citation type="journal article" date="2014" name="Proc. Natl. Acad. Sci. U.S.A.">
        <title>Extensive sampling of basidiomycete genomes demonstrates inadequacy of the white-rot/brown-rot paradigm for wood decay fungi.</title>
        <authorList>
            <person name="Riley R."/>
            <person name="Salamov A.A."/>
            <person name="Brown D.W."/>
            <person name="Nagy L.G."/>
            <person name="Floudas D."/>
            <person name="Held B.W."/>
            <person name="Levasseur A."/>
            <person name="Lombard V."/>
            <person name="Morin E."/>
            <person name="Otillar R."/>
            <person name="Lindquist E.A."/>
            <person name="Sun H."/>
            <person name="LaButti K.M."/>
            <person name="Schmutz J."/>
            <person name="Jabbour D."/>
            <person name="Luo H."/>
            <person name="Baker S.E."/>
            <person name="Pisabarro A.G."/>
            <person name="Walton J.D."/>
            <person name="Blanchette R.A."/>
            <person name="Henrissat B."/>
            <person name="Martin F."/>
            <person name="Cullen D."/>
            <person name="Hibbett D.S."/>
            <person name="Grigoriev I.V."/>
        </authorList>
    </citation>
    <scope>NUCLEOTIDE SEQUENCE [LARGE SCALE GENOMIC DNA]</scope>
    <source>
        <strain evidence="3">MUCL 33604</strain>
    </source>
</reference>
<evidence type="ECO:0000313" key="2">
    <source>
        <dbReference type="EMBL" id="KDQ58970.1"/>
    </source>
</evidence>
<dbReference type="HOGENOM" id="CLU_2427320_0_0_1"/>
<evidence type="ECO:0000313" key="3">
    <source>
        <dbReference type="Proteomes" id="UP000027265"/>
    </source>
</evidence>
<keyword evidence="1" id="KW-0472">Membrane</keyword>
<evidence type="ECO:0000256" key="1">
    <source>
        <dbReference type="SAM" id="Phobius"/>
    </source>
</evidence>
<dbReference type="InParanoid" id="A0A067PYM3"/>
<organism evidence="2 3">
    <name type="scientific">Jaapia argillacea MUCL 33604</name>
    <dbReference type="NCBI Taxonomy" id="933084"/>
    <lineage>
        <taxon>Eukaryota</taxon>
        <taxon>Fungi</taxon>
        <taxon>Dikarya</taxon>
        <taxon>Basidiomycota</taxon>
        <taxon>Agaricomycotina</taxon>
        <taxon>Agaricomycetes</taxon>
        <taxon>Agaricomycetidae</taxon>
        <taxon>Jaapiales</taxon>
        <taxon>Jaapiaceae</taxon>
        <taxon>Jaapia</taxon>
    </lineage>
</organism>